<evidence type="ECO:0000313" key="4">
    <source>
        <dbReference type="Proteomes" id="UP000016927"/>
    </source>
</evidence>
<organism evidence="3 4">
    <name type="scientific">Nosema bombycis (strain CQ1 / CVCC 102059)</name>
    <name type="common">Microsporidian parasite</name>
    <name type="synonym">Pebrine of silkworm</name>
    <dbReference type="NCBI Taxonomy" id="578461"/>
    <lineage>
        <taxon>Eukaryota</taxon>
        <taxon>Fungi</taxon>
        <taxon>Fungi incertae sedis</taxon>
        <taxon>Microsporidia</taxon>
        <taxon>Nosematidae</taxon>
        <taxon>Nosema</taxon>
    </lineage>
</organism>
<feature type="compositionally biased region" description="Basic and acidic residues" evidence="1">
    <location>
        <begin position="57"/>
        <end position="67"/>
    </location>
</feature>
<feature type="compositionally biased region" description="Basic and acidic residues" evidence="1">
    <location>
        <begin position="23"/>
        <end position="33"/>
    </location>
</feature>
<dbReference type="HOGENOM" id="CLU_1138293_0_0_1"/>
<dbReference type="Proteomes" id="UP000016927">
    <property type="component" value="Unassembled WGS sequence"/>
</dbReference>
<gene>
    <name evidence="3" type="ORF">NBO_92g0003</name>
</gene>
<evidence type="ECO:0000256" key="1">
    <source>
        <dbReference type="SAM" id="MobiDB-lite"/>
    </source>
</evidence>
<feature type="transmembrane region" description="Helical" evidence="2">
    <location>
        <begin position="193"/>
        <end position="225"/>
    </location>
</feature>
<feature type="region of interest" description="Disordered" evidence="1">
    <location>
        <begin position="1"/>
        <end position="143"/>
    </location>
</feature>
<feature type="compositionally biased region" description="Polar residues" evidence="1">
    <location>
        <begin position="76"/>
        <end position="98"/>
    </location>
</feature>
<dbReference type="AlphaFoldDB" id="R0MGK1"/>
<feature type="compositionally biased region" description="Polar residues" evidence="1">
    <location>
        <begin position="1"/>
        <end position="17"/>
    </location>
</feature>
<evidence type="ECO:0000313" key="3">
    <source>
        <dbReference type="EMBL" id="EOB13250.1"/>
    </source>
</evidence>
<protein>
    <submittedName>
        <fullName evidence="3">Uncharacterized protein</fullName>
    </submittedName>
</protein>
<dbReference type="EMBL" id="KB909000">
    <property type="protein sequence ID" value="EOB13250.1"/>
    <property type="molecule type" value="Genomic_DNA"/>
</dbReference>
<accession>R0MGK1</accession>
<sequence length="244" mass="27959">MLFNMLSSSGTPNWKNLNGNQYNKKDQKNKDAPKMLFDMLSPSDSLTSKNSNGNQYNKKDQTNKDAPKMLFDMLSPSDSLTRKNLNGNQYNKKNQTNKDAPKMLFDMLSPSGTPSLKNLDGKEYNKKDPKDQRNKDAPDKLHNMPFSSKFLNERAFKTTTKSYLTSTATISPLIRTNSSKPYVNEIQEEIIDYFWLFIFVFVLTTFIACFVGALCGFCGCCGKLIRRRKNAERSKNNHSRTLFY</sequence>
<keyword evidence="2" id="KW-0472">Membrane</keyword>
<keyword evidence="4" id="KW-1185">Reference proteome</keyword>
<reference evidence="3 4" key="1">
    <citation type="journal article" date="2013" name="BMC Genomics">
        <title>Comparative genomics of parasitic silkworm microsporidia reveal an association between genome expansion and host adaptation.</title>
        <authorList>
            <person name="Pan G."/>
            <person name="Xu J."/>
            <person name="Li T."/>
            <person name="Xia Q."/>
            <person name="Liu S.L."/>
            <person name="Zhang G."/>
            <person name="Li S."/>
            <person name="Li C."/>
            <person name="Liu H."/>
            <person name="Yang L."/>
            <person name="Liu T."/>
            <person name="Zhang X."/>
            <person name="Wu Z."/>
            <person name="Fan W."/>
            <person name="Dang X."/>
            <person name="Xiang H."/>
            <person name="Tao M."/>
            <person name="Li Y."/>
            <person name="Hu J."/>
            <person name="Li Z."/>
            <person name="Lin L."/>
            <person name="Luo J."/>
            <person name="Geng L."/>
            <person name="Wang L."/>
            <person name="Long M."/>
            <person name="Wan Y."/>
            <person name="He N."/>
            <person name="Zhang Z."/>
            <person name="Lu C."/>
            <person name="Keeling P.J."/>
            <person name="Wang J."/>
            <person name="Xiang Z."/>
            <person name="Zhou Z."/>
        </authorList>
    </citation>
    <scope>NUCLEOTIDE SEQUENCE [LARGE SCALE GENOMIC DNA]</scope>
    <source>
        <strain evidence="4">CQ1 / CVCC 102059</strain>
    </source>
</reference>
<keyword evidence="2" id="KW-1133">Transmembrane helix</keyword>
<dbReference type="SMR" id="R0MGK1"/>
<evidence type="ECO:0000256" key="2">
    <source>
        <dbReference type="SAM" id="Phobius"/>
    </source>
</evidence>
<proteinExistence type="predicted"/>
<name>R0MGK1_NOSB1</name>
<keyword evidence="2" id="KW-0812">Transmembrane</keyword>
<feature type="compositionally biased region" description="Polar residues" evidence="1">
    <location>
        <begin position="42"/>
        <end position="56"/>
    </location>
</feature>
<feature type="compositionally biased region" description="Basic and acidic residues" evidence="1">
    <location>
        <begin position="119"/>
        <end position="142"/>
    </location>
</feature>
<dbReference type="VEuPathDB" id="MicrosporidiaDB:NBO_92g0003"/>